<reference evidence="3" key="1">
    <citation type="journal article" date="2019" name="Sci. Rep.">
        <title>Draft genome of Tanacetum cinerariifolium, the natural source of mosquito coil.</title>
        <authorList>
            <person name="Yamashiro T."/>
            <person name="Shiraishi A."/>
            <person name="Satake H."/>
            <person name="Nakayama K."/>
        </authorList>
    </citation>
    <scope>NUCLEOTIDE SEQUENCE</scope>
</reference>
<comment type="caution">
    <text evidence="3">The sequence shown here is derived from an EMBL/GenBank/DDBJ whole genome shotgun (WGS) entry which is preliminary data.</text>
</comment>
<proteinExistence type="predicted"/>
<feature type="region of interest" description="Disordered" evidence="1">
    <location>
        <begin position="493"/>
        <end position="514"/>
    </location>
</feature>
<dbReference type="PANTHER" id="PTHR33067:SF35">
    <property type="entry name" value="ASPARTIC PEPTIDASE DDI1-TYPE DOMAIN-CONTAINING PROTEIN"/>
    <property type="match status" value="1"/>
</dbReference>
<feature type="compositionally biased region" description="Polar residues" evidence="1">
    <location>
        <begin position="401"/>
        <end position="410"/>
    </location>
</feature>
<sequence>MAAEGNGDPPVPNLQTMEELCQSSLNGRGGPIALIAIQATNFGLKNNIIQQVQNSCQFHGVPGDNANKHLDKFLHVTESIKVYEVIDDALRLYLFPHSLTHHATAWFDRLPRNSINTFEQMTKMFLGKYFPPSMVRKLGNEVKTFRQRPDESLFEAWERYKLLIDRCPNHNMLPVTQIDTFYNVLTLRYRDTINAAASGTFMKRRPDECYDLIENMTAHHNDWDTSAQRSESSSFITSSSDPKIVALKAEMAEINKNLMRVLQVNQQVKAITPNCETCGSPHSYNDFPATFGQTQNVYAVGAYQGDNSYQPQGNRNLLSYRPENYLGPPGFNQNQNQNNQHQNFQNQNMNQGNHHPQGNNQRRNQFFQGASHGQNLPPAYQAPGYQAPFMKMNTASSSSSGTLPSNTITNPKEDLKGITTCSGTAYQGLTIPTTSSSLPSIVERETEVTKDTVPPTNNGSTKDVQPLVVQIETPIQNSKPVVTPIIEPVVAPASAPKPKQKPSIPYPSRLHDQKVRDKANDQKEKFFQIFQDLNFNISFADALILMPKFGPTIKTLLTNKDKLSELARTPLNEHCSAILLKKFPKKLGDPGKFLIPCDFLRMDDCLALADLGASINLMPLSVCNKLSLPELSSTCMTLKLADRSISRPVGVAEDVFVKVGTFHFPGDFVVVDFDADPRVPLILERTFLKTRRALIDVFEGELSLRVGKEAITFNLDQTLRYSANYNDMTANRIDVIDTAYEYSDFLLEEVDAFLALEDDPTSPEVDHSYFNTEGDILLLEHFSMIIHHYPLQIKEIICLKFKKNLKFMKLKLTNLQLMSLPRLNLRTYLPISNTHFWRVAISCPL</sequence>
<dbReference type="AlphaFoldDB" id="A0A6L2KD69"/>
<feature type="compositionally biased region" description="Low complexity" evidence="1">
    <location>
        <begin position="328"/>
        <end position="364"/>
    </location>
</feature>
<dbReference type="Pfam" id="PF03732">
    <property type="entry name" value="Retrotrans_gag"/>
    <property type="match status" value="1"/>
</dbReference>
<evidence type="ECO:0000313" key="3">
    <source>
        <dbReference type="EMBL" id="GEU46652.1"/>
    </source>
</evidence>
<accession>A0A6L2KD69</accession>
<feature type="region of interest" description="Disordered" evidence="1">
    <location>
        <begin position="326"/>
        <end position="364"/>
    </location>
</feature>
<feature type="region of interest" description="Disordered" evidence="1">
    <location>
        <begin position="391"/>
        <end position="415"/>
    </location>
</feature>
<name>A0A6L2KD69_TANCI</name>
<evidence type="ECO:0000259" key="2">
    <source>
        <dbReference type="Pfam" id="PF03732"/>
    </source>
</evidence>
<feature type="domain" description="Retrotransposon gag" evidence="2">
    <location>
        <begin position="94"/>
        <end position="184"/>
    </location>
</feature>
<dbReference type="InterPro" id="IPR021109">
    <property type="entry name" value="Peptidase_aspartic_dom_sf"/>
</dbReference>
<dbReference type="CDD" id="cd00303">
    <property type="entry name" value="retropepsin_like"/>
    <property type="match status" value="1"/>
</dbReference>
<dbReference type="EMBL" id="BKCJ010002154">
    <property type="protein sequence ID" value="GEU46652.1"/>
    <property type="molecule type" value="Genomic_DNA"/>
</dbReference>
<dbReference type="InterPro" id="IPR005162">
    <property type="entry name" value="Retrotrans_gag_dom"/>
</dbReference>
<dbReference type="Gene3D" id="2.40.70.10">
    <property type="entry name" value="Acid Proteases"/>
    <property type="match status" value="1"/>
</dbReference>
<protein>
    <recommendedName>
        <fullName evidence="2">Retrotransposon gag domain-containing protein</fullName>
    </recommendedName>
</protein>
<gene>
    <name evidence="3" type="ORF">Tci_018630</name>
</gene>
<organism evidence="3">
    <name type="scientific">Tanacetum cinerariifolium</name>
    <name type="common">Dalmatian daisy</name>
    <name type="synonym">Chrysanthemum cinerariifolium</name>
    <dbReference type="NCBI Taxonomy" id="118510"/>
    <lineage>
        <taxon>Eukaryota</taxon>
        <taxon>Viridiplantae</taxon>
        <taxon>Streptophyta</taxon>
        <taxon>Embryophyta</taxon>
        <taxon>Tracheophyta</taxon>
        <taxon>Spermatophyta</taxon>
        <taxon>Magnoliopsida</taxon>
        <taxon>eudicotyledons</taxon>
        <taxon>Gunneridae</taxon>
        <taxon>Pentapetalae</taxon>
        <taxon>asterids</taxon>
        <taxon>campanulids</taxon>
        <taxon>Asterales</taxon>
        <taxon>Asteraceae</taxon>
        <taxon>Asteroideae</taxon>
        <taxon>Anthemideae</taxon>
        <taxon>Anthemidinae</taxon>
        <taxon>Tanacetum</taxon>
    </lineage>
</organism>
<dbReference type="PANTHER" id="PTHR33067">
    <property type="entry name" value="RNA-DIRECTED DNA POLYMERASE-RELATED"/>
    <property type="match status" value="1"/>
</dbReference>
<evidence type="ECO:0000256" key="1">
    <source>
        <dbReference type="SAM" id="MobiDB-lite"/>
    </source>
</evidence>
<feature type="compositionally biased region" description="Low complexity" evidence="1">
    <location>
        <begin position="493"/>
        <end position="503"/>
    </location>
</feature>